<feature type="transmembrane region" description="Helical" evidence="6">
    <location>
        <begin position="20"/>
        <end position="39"/>
    </location>
</feature>
<dbReference type="InterPro" id="IPR019757">
    <property type="entry name" value="Pept_S26A_signal_pept_1_Lys-AS"/>
</dbReference>
<dbReference type="PROSITE" id="PS00760">
    <property type="entry name" value="SPASE_I_2"/>
    <property type="match status" value="1"/>
</dbReference>
<dbReference type="Pfam" id="PF10502">
    <property type="entry name" value="Peptidase_S26"/>
    <property type="match status" value="1"/>
</dbReference>
<feature type="domain" description="Peptidase S26" evidence="7">
    <location>
        <begin position="20"/>
        <end position="222"/>
    </location>
</feature>
<organism evidence="8 9">
    <name type="scientific">Brevundimonas balnearis</name>
    <dbReference type="NCBI Taxonomy" id="1572858"/>
    <lineage>
        <taxon>Bacteria</taxon>
        <taxon>Pseudomonadati</taxon>
        <taxon>Pseudomonadota</taxon>
        <taxon>Alphaproteobacteria</taxon>
        <taxon>Caulobacterales</taxon>
        <taxon>Caulobacteraceae</taxon>
        <taxon>Brevundimonas</taxon>
    </lineage>
</organism>
<dbReference type="CDD" id="cd06530">
    <property type="entry name" value="S26_SPase_I"/>
    <property type="match status" value="1"/>
</dbReference>
<dbReference type="PANTHER" id="PTHR43390:SF1">
    <property type="entry name" value="CHLOROPLAST PROCESSING PEPTIDASE"/>
    <property type="match status" value="1"/>
</dbReference>
<evidence type="ECO:0000256" key="4">
    <source>
        <dbReference type="ARBA" id="ARBA00019232"/>
    </source>
</evidence>
<proteinExistence type="inferred from homology"/>
<dbReference type="InterPro" id="IPR019533">
    <property type="entry name" value="Peptidase_S26"/>
</dbReference>
<evidence type="ECO:0000256" key="3">
    <source>
        <dbReference type="ARBA" id="ARBA00013208"/>
    </source>
</evidence>
<dbReference type="InterPro" id="IPR000223">
    <property type="entry name" value="Pept_S26A_signal_pept_1"/>
</dbReference>
<comment type="catalytic activity">
    <reaction evidence="1 6">
        <text>Cleavage of hydrophobic, N-terminal signal or leader sequences from secreted and periplasmic proteins.</text>
        <dbReference type="EC" id="3.4.21.89"/>
    </reaction>
</comment>
<evidence type="ECO:0000256" key="6">
    <source>
        <dbReference type="RuleBase" id="RU362042"/>
    </source>
</evidence>
<evidence type="ECO:0000256" key="5">
    <source>
        <dbReference type="ARBA" id="ARBA00022801"/>
    </source>
</evidence>
<keyword evidence="6" id="KW-0472">Membrane</keyword>
<evidence type="ECO:0000313" key="8">
    <source>
        <dbReference type="EMBL" id="MFC0632461.1"/>
    </source>
</evidence>
<keyword evidence="6" id="KW-0645">Protease</keyword>
<comment type="subcellular location">
    <subcellularLocation>
        <location evidence="6">Membrane</location>
        <topology evidence="6">Single-pass type II membrane protein</topology>
    </subcellularLocation>
</comment>
<keyword evidence="6" id="KW-0812">Transmembrane</keyword>
<dbReference type="EMBL" id="JBHLSW010000003">
    <property type="protein sequence ID" value="MFC0632461.1"/>
    <property type="molecule type" value="Genomic_DNA"/>
</dbReference>
<dbReference type="PROSITE" id="PS00761">
    <property type="entry name" value="SPASE_I_3"/>
    <property type="match status" value="1"/>
</dbReference>
<comment type="caution">
    <text evidence="8">The sequence shown here is derived from an EMBL/GenBank/DDBJ whole genome shotgun (WGS) entry which is preliminary data.</text>
</comment>
<evidence type="ECO:0000259" key="7">
    <source>
        <dbReference type="Pfam" id="PF10502"/>
    </source>
</evidence>
<name>A0ABV6QYL9_9CAUL</name>
<dbReference type="PANTHER" id="PTHR43390">
    <property type="entry name" value="SIGNAL PEPTIDASE I"/>
    <property type="match status" value="1"/>
</dbReference>
<dbReference type="InterPro" id="IPR019758">
    <property type="entry name" value="Pept_S26A_signal_pept_1_CS"/>
</dbReference>
<evidence type="ECO:0000256" key="1">
    <source>
        <dbReference type="ARBA" id="ARBA00000677"/>
    </source>
</evidence>
<accession>A0ABV6QYL9</accession>
<keyword evidence="9" id="KW-1185">Reference proteome</keyword>
<reference evidence="8 9" key="1">
    <citation type="submission" date="2024-09" db="EMBL/GenBank/DDBJ databases">
        <authorList>
            <person name="Sun Q."/>
            <person name="Mori K."/>
        </authorList>
    </citation>
    <scope>NUCLEOTIDE SEQUENCE [LARGE SCALE GENOMIC DNA]</scope>
    <source>
        <strain evidence="8 9">NCAIM B.02621</strain>
    </source>
</reference>
<dbReference type="GO" id="GO:0009003">
    <property type="term" value="F:signal peptidase activity"/>
    <property type="evidence" value="ECO:0007669"/>
    <property type="project" value="UniProtKB-EC"/>
</dbReference>
<dbReference type="Proteomes" id="UP001589906">
    <property type="component" value="Unassembled WGS sequence"/>
</dbReference>
<keyword evidence="6" id="KW-1133">Transmembrane helix</keyword>
<dbReference type="InterPro" id="IPR036286">
    <property type="entry name" value="LexA/Signal_pep-like_sf"/>
</dbReference>
<evidence type="ECO:0000313" key="9">
    <source>
        <dbReference type="Proteomes" id="UP001589906"/>
    </source>
</evidence>
<dbReference type="NCBIfam" id="TIGR02227">
    <property type="entry name" value="sigpep_I_bact"/>
    <property type="match status" value="1"/>
</dbReference>
<keyword evidence="5 6" id="KW-0378">Hydrolase</keyword>
<dbReference type="EC" id="3.4.21.89" evidence="3 6"/>
<gene>
    <name evidence="8" type="primary">lepB</name>
    <name evidence="8" type="ORF">ACFFGE_01015</name>
</gene>
<protein>
    <recommendedName>
        <fullName evidence="4 6">Signal peptidase I</fullName>
        <ecNumber evidence="3 6">3.4.21.89</ecNumber>
    </recommendedName>
</protein>
<dbReference type="PRINTS" id="PR00727">
    <property type="entry name" value="LEADERPTASE"/>
</dbReference>
<dbReference type="RefSeq" id="WP_376833426.1">
    <property type="nucleotide sequence ID" value="NZ_JBHLSW010000003.1"/>
</dbReference>
<evidence type="ECO:0000256" key="2">
    <source>
        <dbReference type="ARBA" id="ARBA00009370"/>
    </source>
</evidence>
<comment type="similarity">
    <text evidence="2 6">Belongs to the peptidase S26 family.</text>
</comment>
<sequence length="250" mass="27077">MTQTSSTPPPHAAAREAPGFVLTVVPGLLVALAVRILLFQPFTIPSSSMEPGLLVGDYIVVSKSAYGWSGASLPLGRADGPGRLGERAPRRGDVVVFRLPRDQSQVLIKRVVGLPGDEVRLRDGLVYLNGRPLERRPAAAPSGREDGARQFNEVLPGGRAYPTLDRGPGRSGDDTPVFRVPAGRYLVLGDNRDNSLDGRWPSDTGIGLLPSETLIGRAEFVLASWRPGAGLFRPWTWLDLRWGRFLTPIV</sequence>
<dbReference type="SUPFAM" id="SSF51306">
    <property type="entry name" value="LexA/Signal peptidase"/>
    <property type="match status" value="1"/>
</dbReference>
<dbReference type="Gene3D" id="2.10.109.10">
    <property type="entry name" value="Umud Fragment, subunit A"/>
    <property type="match status" value="1"/>
</dbReference>